<accession>A0AAE0PT85</accession>
<feature type="region of interest" description="Disordered" evidence="3">
    <location>
        <begin position="375"/>
        <end position="420"/>
    </location>
</feature>
<gene>
    <name evidence="5" type="ORF">QTP70_028472</name>
</gene>
<comment type="caution">
    <text evidence="5">The sequence shown here is derived from an EMBL/GenBank/DDBJ whole genome shotgun (WGS) entry which is preliminary data.</text>
</comment>
<dbReference type="FunFam" id="2.10.110.10:FF:000045">
    <property type="entry name" value="LIM domain-binding protein 1 isoform X1"/>
    <property type="match status" value="1"/>
</dbReference>
<dbReference type="GO" id="GO:0030274">
    <property type="term" value="F:LIM domain binding"/>
    <property type="evidence" value="ECO:0007669"/>
    <property type="project" value="UniProtKB-UniRule"/>
</dbReference>
<evidence type="ECO:0000256" key="2">
    <source>
        <dbReference type="PROSITE-ProRule" id="PRU01302"/>
    </source>
</evidence>
<dbReference type="EMBL" id="JAUCMX010000029">
    <property type="protein sequence ID" value="KAK3507562.1"/>
    <property type="molecule type" value="Genomic_DNA"/>
</dbReference>
<reference evidence="5" key="1">
    <citation type="submission" date="2023-06" db="EMBL/GenBank/DDBJ databases">
        <title>Male Hemibagrus guttatus genome.</title>
        <authorList>
            <person name="Bian C."/>
        </authorList>
    </citation>
    <scope>NUCLEOTIDE SEQUENCE</scope>
    <source>
        <strain evidence="5">Male_cb2023</strain>
        <tissue evidence="5">Muscle</tissue>
    </source>
</reference>
<comment type="similarity">
    <text evidence="1 2">Belongs to the LDB family.</text>
</comment>
<name>A0AAE0PT85_9TELE</name>
<feature type="domain" description="LIM interaction" evidence="4">
    <location>
        <begin position="352"/>
        <end position="391"/>
    </location>
</feature>
<evidence type="ECO:0000256" key="3">
    <source>
        <dbReference type="SAM" id="MobiDB-lite"/>
    </source>
</evidence>
<keyword evidence="6" id="KW-1185">Reference proteome</keyword>
<organism evidence="5 6">
    <name type="scientific">Hemibagrus guttatus</name>
    <dbReference type="NCBI Taxonomy" id="175788"/>
    <lineage>
        <taxon>Eukaryota</taxon>
        <taxon>Metazoa</taxon>
        <taxon>Chordata</taxon>
        <taxon>Craniata</taxon>
        <taxon>Vertebrata</taxon>
        <taxon>Euteleostomi</taxon>
        <taxon>Actinopterygii</taxon>
        <taxon>Neopterygii</taxon>
        <taxon>Teleostei</taxon>
        <taxon>Ostariophysi</taxon>
        <taxon>Siluriformes</taxon>
        <taxon>Bagridae</taxon>
        <taxon>Hemibagrus</taxon>
    </lineage>
</organism>
<dbReference type="Pfam" id="PF01803">
    <property type="entry name" value="LIM_bind"/>
    <property type="match status" value="1"/>
</dbReference>
<evidence type="ECO:0000259" key="4">
    <source>
        <dbReference type="PROSITE" id="PS51957"/>
    </source>
</evidence>
<dbReference type="PROSITE" id="PS51957">
    <property type="entry name" value="LID"/>
    <property type="match status" value="1"/>
</dbReference>
<dbReference type="PANTHER" id="PTHR10378">
    <property type="entry name" value="LIM DOMAIN-BINDING PROTEIN"/>
    <property type="match status" value="1"/>
</dbReference>
<dbReference type="AlphaFoldDB" id="A0AAE0PT85"/>
<protein>
    <recommendedName>
        <fullName evidence="4">LIM interaction domain-containing protein</fullName>
    </recommendedName>
</protein>
<dbReference type="Gene3D" id="2.10.110.10">
    <property type="entry name" value="Cysteine Rich Protein"/>
    <property type="match status" value="1"/>
</dbReference>
<evidence type="ECO:0000256" key="1">
    <source>
        <dbReference type="ARBA" id="ARBA00006928"/>
    </source>
</evidence>
<evidence type="ECO:0000313" key="6">
    <source>
        <dbReference type="Proteomes" id="UP001274896"/>
    </source>
</evidence>
<feature type="region of interest" description="Disordered" evidence="3">
    <location>
        <begin position="290"/>
        <end position="351"/>
    </location>
</feature>
<dbReference type="Proteomes" id="UP001274896">
    <property type="component" value="Unassembled WGS sequence"/>
</dbReference>
<dbReference type="Pfam" id="PF17916">
    <property type="entry name" value="LID"/>
    <property type="match status" value="1"/>
</dbReference>
<proteinExistence type="inferred from homology"/>
<dbReference type="InterPro" id="IPR029005">
    <property type="entry name" value="LIM-bd/SEUSS"/>
</dbReference>
<feature type="compositionally biased region" description="Low complexity" evidence="3">
    <location>
        <begin position="325"/>
        <end position="336"/>
    </location>
</feature>
<dbReference type="InterPro" id="IPR041363">
    <property type="entry name" value="LID"/>
</dbReference>
<sequence>MSGAPRDPFYSSPFGPFYRRHAPSAAQPQYRIHELNKRLQSRSEDCDILWWDAFCTEFFEDDATLTLSFCLEDGPKTYTIGRALIPRFFSTLYEGGVYELFFELKHTKESFNSSTITVDCHQCTMITQHGKPTFTKTKRNKTKKKLAPDLSNSYFFFVFLQKCCLMNEGIVISFCSAFVPQVCTEGRLILVFTFDDLMRIKTWHFTISHYNELIPRSMLAVHAQDPGALEQLSKNISRVGLTNLTLNYLRLCMILEPMQELMSRHKTYGLSPRDCLKTCLFHQWQRMTTPPVGPSPNFKTEIFQSSSKKSEATKPTAKRRRRRNSAGSASNSSAGNSKKRSPANNFSLPTQDVMVVGEPSLMGAELGDVDERLITRLENEQYDPAGGLRDDGRHDYTNSQALGNSNRDGEPTAVAMQRPE</sequence>
<feature type="compositionally biased region" description="Polar residues" evidence="3">
    <location>
        <begin position="397"/>
        <end position="406"/>
    </location>
</feature>
<evidence type="ECO:0000313" key="5">
    <source>
        <dbReference type="EMBL" id="KAK3507562.1"/>
    </source>
</evidence>